<organism evidence="2">
    <name type="scientific">Ixodes ricinus</name>
    <name type="common">Common tick</name>
    <name type="synonym">Acarus ricinus</name>
    <dbReference type="NCBI Taxonomy" id="34613"/>
    <lineage>
        <taxon>Eukaryota</taxon>
        <taxon>Metazoa</taxon>
        <taxon>Ecdysozoa</taxon>
        <taxon>Arthropoda</taxon>
        <taxon>Chelicerata</taxon>
        <taxon>Arachnida</taxon>
        <taxon>Acari</taxon>
        <taxon>Parasitiformes</taxon>
        <taxon>Ixodida</taxon>
        <taxon>Ixodoidea</taxon>
        <taxon>Ixodidae</taxon>
        <taxon>Ixodinae</taxon>
        <taxon>Ixodes</taxon>
    </lineage>
</organism>
<reference evidence="2" key="1">
    <citation type="submission" date="2012-12" db="EMBL/GenBank/DDBJ databases">
        <title>Identification and characterization of a phenylalanine ammonia-lyase gene family in Isatis indigotica Fort.</title>
        <authorList>
            <person name="Liu Q."/>
            <person name="Chen J."/>
            <person name="Zhou X."/>
            <person name="Di P."/>
            <person name="Xiao Y."/>
            <person name="Xuan H."/>
            <person name="Zhang L."/>
            <person name="Chen W."/>
        </authorList>
    </citation>
    <scope>NUCLEOTIDE SEQUENCE</scope>
    <source>
        <tissue evidence="2">Salivary gland</tissue>
    </source>
</reference>
<accession>A0A0K8RNN8</accession>
<dbReference type="GO" id="GO:0006044">
    <property type="term" value="P:N-acetylglucosamine metabolic process"/>
    <property type="evidence" value="ECO:0007669"/>
    <property type="project" value="TreeGrafter"/>
</dbReference>
<feature type="transmembrane region" description="Helical" evidence="1">
    <location>
        <begin position="49"/>
        <end position="70"/>
    </location>
</feature>
<name>A0A0K8RNN8_IXORI</name>
<feature type="non-terminal residue" evidence="2">
    <location>
        <position position="1"/>
    </location>
</feature>
<sequence length="452" mass="51770">RGRTAIVSSGEETVFCDAFTFKTQVFRFGAPLGRCSKAMFPRIVSNARFLFIAILVIVVHLLCYQVFLTVKLGRSSKHRARVTPGRRHNKTWIPSESSPSVSGKGKLVSECFPYGTDLPASKESCVCLKGWTGEGCSVPQAVWDSYGFQTWYRKGYIKRRSRPRTIINSLVFNHELDMLEIRVNELHDAVDYFLVCEANFTYFGDPKPLHLKSNLSAGFLSRHRHKIIRLEVSTNFVADEDPFAQENYLRSSIWKKGRHKFSKLSDDDLFMILDADEIPSREVMLFLKYHDGFGEPISLDLRWFLYGFFWENQEPVNVGGICTVGYLREVFHNDSLLVRDKRFRKMNATTGGTGTVWTPWTISGTPQAYAGWHCSWCFDAAGIQVKLISAQRDDGVRWGDFAAKRDVGYINYLRRTGMYFDESKSVQKVDGYMAAPSYLGNDVKRWRYLLSV</sequence>
<dbReference type="EMBL" id="GADI01001280">
    <property type="protein sequence ID" value="JAA72528.1"/>
    <property type="molecule type" value="mRNA"/>
</dbReference>
<dbReference type="PANTHER" id="PTHR12224:SF0">
    <property type="entry name" value="BETA-1,4-MANNOSYL-GLYCOPROTEIN 4-BETA-N-ACETYLGLUCOSAMINYLTRANSFERASE"/>
    <property type="match status" value="1"/>
</dbReference>
<evidence type="ECO:0000313" key="2">
    <source>
        <dbReference type="EMBL" id="JAA72528.1"/>
    </source>
</evidence>
<keyword evidence="1" id="KW-0472">Membrane</keyword>
<dbReference type="Pfam" id="PF04724">
    <property type="entry name" value="Glyco_transf_17"/>
    <property type="match status" value="1"/>
</dbReference>
<dbReference type="AlphaFoldDB" id="A0A0K8RNN8"/>
<proteinExistence type="evidence at transcript level"/>
<dbReference type="GO" id="GO:0016020">
    <property type="term" value="C:membrane"/>
    <property type="evidence" value="ECO:0007669"/>
    <property type="project" value="InterPro"/>
</dbReference>
<keyword evidence="1" id="KW-1133">Transmembrane helix</keyword>
<dbReference type="InterPro" id="IPR006813">
    <property type="entry name" value="Glyco_trans_17"/>
</dbReference>
<keyword evidence="2" id="KW-0808">Transferase</keyword>
<keyword evidence="1" id="KW-0812">Transmembrane</keyword>
<dbReference type="GO" id="GO:0003830">
    <property type="term" value="F:beta-1,4-mannosylglycoprotein 4-beta-N-acetylglucosaminyltransferase activity"/>
    <property type="evidence" value="ECO:0007669"/>
    <property type="project" value="InterPro"/>
</dbReference>
<evidence type="ECO:0000256" key="1">
    <source>
        <dbReference type="SAM" id="Phobius"/>
    </source>
</evidence>
<protein>
    <submittedName>
        <fullName evidence="2">Putative glycosyltransferase family 17</fullName>
    </submittedName>
</protein>
<dbReference type="PANTHER" id="PTHR12224">
    <property type="entry name" value="BETA-1,4-MANNOSYL-GLYCOPROTEIN BETA-1,4-N-ACETYLGLUCOSAMINYL-TRANSFERASE"/>
    <property type="match status" value="1"/>
</dbReference>